<feature type="coiled-coil region" evidence="3">
    <location>
        <begin position="102"/>
        <end position="167"/>
    </location>
</feature>
<dbReference type="Gene3D" id="2.40.50.100">
    <property type="match status" value="1"/>
</dbReference>
<dbReference type="PANTHER" id="PTHR30158">
    <property type="entry name" value="ACRA/E-RELATED COMPONENT OF DRUG EFFLUX TRANSPORTER"/>
    <property type="match status" value="1"/>
</dbReference>
<dbReference type="Pfam" id="PF25944">
    <property type="entry name" value="Beta-barrel_RND"/>
    <property type="match status" value="1"/>
</dbReference>
<dbReference type="SUPFAM" id="SSF111369">
    <property type="entry name" value="HlyD-like secretion proteins"/>
    <property type="match status" value="1"/>
</dbReference>
<dbReference type="InterPro" id="IPR006143">
    <property type="entry name" value="RND_pump_MFP"/>
</dbReference>
<evidence type="ECO:0000313" key="9">
    <source>
        <dbReference type="Proteomes" id="UP001597480"/>
    </source>
</evidence>
<gene>
    <name evidence="8" type="ORF">ACFSR3_14160</name>
</gene>
<proteinExistence type="inferred from homology"/>
<reference evidence="9" key="1">
    <citation type="journal article" date="2019" name="Int. J. Syst. Evol. Microbiol.">
        <title>The Global Catalogue of Microorganisms (GCM) 10K type strain sequencing project: providing services to taxonomists for standard genome sequencing and annotation.</title>
        <authorList>
            <consortium name="The Broad Institute Genomics Platform"/>
            <consortium name="The Broad Institute Genome Sequencing Center for Infectious Disease"/>
            <person name="Wu L."/>
            <person name="Ma J."/>
        </authorList>
    </citation>
    <scope>NUCLEOTIDE SEQUENCE [LARGE SCALE GENOMIC DNA]</scope>
    <source>
        <strain evidence="9">KCTC 42107</strain>
    </source>
</reference>
<comment type="similarity">
    <text evidence="2">Belongs to the membrane fusion protein (MFP) (TC 8.A.1) family.</text>
</comment>
<dbReference type="RefSeq" id="WP_379821875.1">
    <property type="nucleotide sequence ID" value="NZ_JBHUMD010000027.1"/>
</dbReference>
<evidence type="ECO:0000259" key="5">
    <source>
        <dbReference type="Pfam" id="PF25917"/>
    </source>
</evidence>
<dbReference type="NCBIfam" id="TIGR01730">
    <property type="entry name" value="RND_mfp"/>
    <property type="match status" value="1"/>
</dbReference>
<dbReference type="Pfam" id="PF25876">
    <property type="entry name" value="HH_MFP_RND"/>
    <property type="match status" value="1"/>
</dbReference>
<keyword evidence="9" id="KW-1185">Reference proteome</keyword>
<dbReference type="InterPro" id="IPR058627">
    <property type="entry name" value="MdtA-like_C"/>
</dbReference>
<evidence type="ECO:0000256" key="1">
    <source>
        <dbReference type="ARBA" id="ARBA00004196"/>
    </source>
</evidence>
<evidence type="ECO:0000259" key="4">
    <source>
        <dbReference type="Pfam" id="PF25876"/>
    </source>
</evidence>
<dbReference type="InterPro" id="IPR058626">
    <property type="entry name" value="MdtA-like_b-barrel"/>
</dbReference>
<evidence type="ECO:0000259" key="7">
    <source>
        <dbReference type="Pfam" id="PF25967"/>
    </source>
</evidence>
<comment type="caution">
    <text evidence="8">The sequence shown here is derived from an EMBL/GenBank/DDBJ whole genome shotgun (WGS) entry which is preliminary data.</text>
</comment>
<evidence type="ECO:0000313" key="8">
    <source>
        <dbReference type="EMBL" id="MFD2603203.1"/>
    </source>
</evidence>
<dbReference type="Gene3D" id="2.40.420.20">
    <property type="match status" value="1"/>
</dbReference>
<dbReference type="Gene3D" id="2.40.30.170">
    <property type="match status" value="1"/>
</dbReference>
<feature type="domain" description="Multidrug resistance protein MdtA-like beta-barrel" evidence="6">
    <location>
        <begin position="209"/>
        <end position="295"/>
    </location>
</feature>
<dbReference type="EMBL" id="JBHUMD010000027">
    <property type="protein sequence ID" value="MFD2603203.1"/>
    <property type="molecule type" value="Genomic_DNA"/>
</dbReference>
<feature type="domain" description="Multidrug resistance protein MdtA-like C-terminal permuted SH3" evidence="7">
    <location>
        <begin position="301"/>
        <end position="360"/>
    </location>
</feature>
<comment type="subcellular location">
    <subcellularLocation>
        <location evidence="1">Cell envelope</location>
    </subcellularLocation>
</comment>
<protein>
    <submittedName>
        <fullName evidence="8">Efflux RND transporter periplasmic adaptor subunit</fullName>
    </submittedName>
</protein>
<sequence>MKRIIIIVAIVLVAGLAFYGFSGSGEGQVPAPQAVSVPVLTIGQGQAVTYQEYPVTVEGRVNVEIRPQVDGYLDKVFVDEGAFVKAGQPIFKINENRYRELLNNAQGSLNAAEGALMNAKLEVEKMTPLVEGKVVSEYQLKNAKASVKIAEANKRQAEAAVASAKINLGYTLITAPVNGYITRLPKKQGNLVSAADPTPLTLLSDIDEVYAYFSIGEADFIAFKEKYEGNTLSDKLKKLPPVTLVMADNSEYEQKGKIDMVDGQFDRTTGAITLRASFPNAKGLLRSGNTGRVKLGISHANAIVVPQAATAEIQDKVFVYIVDKDNKVTRTPITISGKTGTDYLIKEGLKAGDRIVYKGFETLADGTVVVPEKVQEEVVSK</sequence>
<name>A0ABW5NYQ1_9FLAO</name>
<dbReference type="InterPro" id="IPR058624">
    <property type="entry name" value="MdtA-like_HH"/>
</dbReference>
<evidence type="ECO:0000259" key="6">
    <source>
        <dbReference type="Pfam" id="PF25944"/>
    </source>
</evidence>
<dbReference type="PANTHER" id="PTHR30158:SF23">
    <property type="entry name" value="MULTIDRUG RESISTANCE PROTEIN MEXA"/>
    <property type="match status" value="1"/>
</dbReference>
<dbReference type="Pfam" id="PF25917">
    <property type="entry name" value="BSH_RND"/>
    <property type="match status" value="1"/>
</dbReference>
<organism evidence="8 9">
    <name type="scientific">Flavobacterium suzhouense</name>
    <dbReference type="NCBI Taxonomy" id="1529638"/>
    <lineage>
        <taxon>Bacteria</taxon>
        <taxon>Pseudomonadati</taxon>
        <taxon>Bacteroidota</taxon>
        <taxon>Flavobacteriia</taxon>
        <taxon>Flavobacteriales</taxon>
        <taxon>Flavobacteriaceae</taxon>
        <taxon>Flavobacterium</taxon>
    </lineage>
</organism>
<feature type="domain" description="Multidrug resistance protein MdtA-like alpha-helical hairpin" evidence="4">
    <location>
        <begin position="102"/>
        <end position="171"/>
    </location>
</feature>
<keyword evidence="3" id="KW-0175">Coiled coil</keyword>
<evidence type="ECO:0000256" key="2">
    <source>
        <dbReference type="ARBA" id="ARBA00009477"/>
    </source>
</evidence>
<dbReference type="InterPro" id="IPR058625">
    <property type="entry name" value="MdtA-like_BSH"/>
</dbReference>
<dbReference type="Pfam" id="PF25967">
    <property type="entry name" value="RND-MFP_C"/>
    <property type="match status" value="1"/>
</dbReference>
<evidence type="ECO:0000256" key="3">
    <source>
        <dbReference type="SAM" id="Coils"/>
    </source>
</evidence>
<feature type="domain" description="Multidrug resistance protein MdtA-like barrel-sandwich hybrid" evidence="5">
    <location>
        <begin position="63"/>
        <end position="201"/>
    </location>
</feature>
<dbReference type="Gene3D" id="1.10.287.470">
    <property type="entry name" value="Helix hairpin bin"/>
    <property type="match status" value="1"/>
</dbReference>
<dbReference type="Proteomes" id="UP001597480">
    <property type="component" value="Unassembled WGS sequence"/>
</dbReference>
<accession>A0ABW5NYQ1</accession>